<dbReference type="SUPFAM" id="SSF52540">
    <property type="entry name" value="P-loop containing nucleoside triphosphate hydrolases"/>
    <property type="match status" value="1"/>
</dbReference>
<dbReference type="InterPro" id="IPR018094">
    <property type="entry name" value="Thymidylate_kinase"/>
</dbReference>
<dbReference type="GO" id="GO:0004798">
    <property type="term" value="F:dTMP kinase activity"/>
    <property type="evidence" value="ECO:0007669"/>
    <property type="project" value="UniProtKB-EC"/>
</dbReference>
<dbReference type="InterPro" id="IPR039430">
    <property type="entry name" value="Thymidylate_kin-like_dom"/>
</dbReference>
<dbReference type="EMBL" id="JBBNPS010000005">
    <property type="protein sequence ID" value="MEQ3353245.1"/>
    <property type="molecule type" value="Genomic_DNA"/>
</dbReference>
<accession>A0ABV1J5K6</accession>
<sequence length="204" mass="22438">MKGLFVVIEGPDGSGKSTVAEGICRHFKEKGVDVIHTREPGGTAISEAVREILLDPKNEAMDPRCEALLYAAARAQHVEEVIRPALAEGALVLSERFVFSSLVYQGLCRQLGLAPVEAINAFATDGLVPDITLYLDVPEGTGKERMKDRLADRLESDKKITDTVEAYYRILAERRRGELSFIDASMDAEQVLSAAVEAIEKEYR</sequence>
<dbReference type="HAMAP" id="MF_00165">
    <property type="entry name" value="Thymidylate_kinase"/>
    <property type="match status" value="1"/>
</dbReference>
<evidence type="ECO:0000313" key="12">
    <source>
        <dbReference type="EMBL" id="MEQ3353245.1"/>
    </source>
</evidence>
<comment type="function">
    <text evidence="10">Phosphorylation of dTMP to form dTDP in both de novo and salvage pathways of dTTP synthesis.</text>
</comment>
<keyword evidence="6 10" id="KW-0547">Nucleotide-binding</keyword>
<keyword evidence="8 10" id="KW-0067">ATP-binding</keyword>
<keyword evidence="13" id="KW-1185">Reference proteome</keyword>
<evidence type="ECO:0000256" key="3">
    <source>
        <dbReference type="ARBA" id="ARBA00017144"/>
    </source>
</evidence>
<evidence type="ECO:0000256" key="5">
    <source>
        <dbReference type="ARBA" id="ARBA00022727"/>
    </source>
</evidence>
<reference evidence="12 13" key="1">
    <citation type="submission" date="2024-04" db="EMBL/GenBank/DDBJ databases">
        <title>Human intestinal bacterial collection.</title>
        <authorList>
            <person name="Pauvert C."/>
            <person name="Hitch T.C.A."/>
            <person name="Clavel T."/>
        </authorList>
    </citation>
    <scope>NUCLEOTIDE SEQUENCE [LARGE SCALE GENOMIC DNA]</scope>
    <source>
        <strain evidence="12 13">CLA-SR-H026</strain>
    </source>
</reference>
<feature type="binding site" evidence="10">
    <location>
        <begin position="10"/>
        <end position="17"/>
    </location>
    <ligand>
        <name>ATP</name>
        <dbReference type="ChEBI" id="CHEBI:30616"/>
    </ligand>
</feature>
<protein>
    <recommendedName>
        <fullName evidence="3 10">Thymidylate kinase</fullName>
        <ecNumber evidence="2 10">2.7.4.9</ecNumber>
    </recommendedName>
    <alternativeName>
        <fullName evidence="10">dTMP kinase</fullName>
    </alternativeName>
</protein>
<evidence type="ECO:0000259" key="11">
    <source>
        <dbReference type="Pfam" id="PF02223"/>
    </source>
</evidence>
<evidence type="ECO:0000256" key="9">
    <source>
        <dbReference type="ARBA" id="ARBA00048743"/>
    </source>
</evidence>
<evidence type="ECO:0000256" key="7">
    <source>
        <dbReference type="ARBA" id="ARBA00022777"/>
    </source>
</evidence>
<dbReference type="PANTHER" id="PTHR10344:SF4">
    <property type="entry name" value="UMP-CMP KINASE 2, MITOCHONDRIAL"/>
    <property type="match status" value="1"/>
</dbReference>
<evidence type="ECO:0000256" key="10">
    <source>
        <dbReference type="HAMAP-Rule" id="MF_00165"/>
    </source>
</evidence>
<dbReference type="EC" id="2.7.4.9" evidence="2 10"/>
<dbReference type="PROSITE" id="PS01331">
    <property type="entry name" value="THYMIDYLATE_KINASE"/>
    <property type="match status" value="1"/>
</dbReference>
<gene>
    <name evidence="10 12" type="primary">tmk</name>
    <name evidence="12" type="ORF">AAA081_02870</name>
</gene>
<dbReference type="NCBIfam" id="TIGR00041">
    <property type="entry name" value="DTMP_kinase"/>
    <property type="match status" value="1"/>
</dbReference>
<feature type="domain" description="Thymidylate kinase-like" evidence="11">
    <location>
        <begin position="8"/>
        <end position="192"/>
    </location>
</feature>
<dbReference type="Pfam" id="PF02223">
    <property type="entry name" value="Thymidylate_kin"/>
    <property type="match status" value="1"/>
</dbReference>
<proteinExistence type="inferred from homology"/>
<keyword evidence="4 10" id="KW-0808">Transferase</keyword>
<name>A0ABV1J5K6_9FIRM</name>
<dbReference type="InterPro" id="IPR027417">
    <property type="entry name" value="P-loop_NTPase"/>
</dbReference>
<comment type="similarity">
    <text evidence="1 10">Belongs to the thymidylate kinase family.</text>
</comment>
<keyword evidence="5 10" id="KW-0545">Nucleotide biosynthesis</keyword>
<dbReference type="Gene3D" id="3.40.50.300">
    <property type="entry name" value="P-loop containing nucleotide triphosphate hydrolases"/>
    <property type="match status" value="1"/>
</dbReference>
<evidence type="ECO:0000256" key="6">
    <source>
        <dbReference type="ARBA" id="ARBA00022741"/>
    </source>
</evidence>
<evidence type="ECO:0000256" key="2">
    <source>
        <dbReference type="ARBA" id="ARBA00012980"/>
    </source>
</evidence>
<evidence type="ECO:0000256" key="4">
    <source>
        <dbReference type="ARBA" id="ARBA00022679"/>
    </source>
</evidence>
<evidence type="ECO:0000313" key="13">
    <source>
        <dbReference type="Proteomes" id="UP001481872"/>
    </source>
</evidence>
<keyword evidence="7 10" id="KW-0418">Kinase</keyword>
<organism evidence="12 13">
    <name type="scientific">Aedoeadaptatus acetigenes</name>
    <dbReference type="NCBI Taxonomy" id="2981723"/>
    <lineage>
        <taxon>Bacteria</taxon>
        <taxon>Bacillati</taxon>
        <taxon>Bacillota</taxon>
        <taxon>Tissierellia</taxon>
        <taxon>Tissierellales</taxon>
        <taxon>Peptoniphilaceae</taxon>
        <taxon>Aedoeadaptatus</taxon>
    </lineage>
</organism>
<dbReference type="PANTHER" id="PTHR10344">
    <property type="entry name" value="THYMIDYLATE KINASE"/>
    <property type="match status" value="1"/>
</dbReference>
<comment type="caution">
    <text evidence="12">The sequence shown here is derived from an EMBL/GenBank/DDBJ whole genome shotgun (WGS) entry which is preliminary data.</text>
</comment>
<dbReference type="RefSeq" id="WP_349053621.1">
    <property type="nucleotide sequence ID" value="NZ_JBBNPS010000005.1"/>
</dbReference>
<dbReference type="Proteomes" id="UP001481872">
    <property type="component" value="Unassembled WGS sequence"/>
</dbReference>
<comment type="catalytic activity">
    <reaction evidence="9 10">
        <text>dTMP + ATP = dTDP + ADP</text>
        <dbReference type="Rhea" id="RHEA:13517"/>
        <dbReference type="ChEBI" id="CHEBI:30616"/>
        <dbReference type="ChEBI" id="CHEBI:58369"/>
        <dbReference type="ChEBI" id="CHEBI:63528"/>
        <dbReference type="ChEBI" id="CHEBI:456216"/>
        <dbReference type="EC" id="2.7.4.9"/>
    </reaction>
</comment>
<evidence type="ECO:0000256" key="1">
    <source>
        <dbReference type="ARBA" id="ARBA00009776"/>
    </source>
</evidence>
<dbReference type="CDD" id="cd01672">
    <property type="entry name" value="TMPK"/>
    <property type="match status" value="1"/>
</dbReference>
<dbReference type="InterPro" id="IPR018095">
    <property type="entry name" value="Thymidylate_kin_CS"/>
</dbReference>
<evidence type="ECO:0000256" key="8">
    <source>
        <dbReference type="ARBA" id="ARBA00022840"/>
    </source>
</evidence>